<accession>A0ABW4PFA0</accession>
<evidence type="ECO:0000256" key="1">
    <source>
        <dbReference type="SAM" id="MobiDB-lite"/>
    </source>
</evidence>
<dbReference type="Pfam" id="PF12079">
    <property type="entry name" value="DUF3558"/>
    <property type="match status" value="1"/>
</dbReference>
<feature type="chain" id="PRO_5045339942" evidence="2">
    <location>
        <begin position="24"/>
        <end position="192"/>
    </location>
</feature>
<dbReference type="InterPro" id="IPR024520">
    <property type="entry name" value="DUF3558"/>
</dbReference>
<evidence type="ECO:0000313" key="3">
    <source>
        <dbReference type="EMBL" id="MFD1815785.1"/>
    </source>
</evidence>
<dbReference type="EMBL" id="JBHUFB010000022">
    <property type="protein sequence ID" value="MFD1815785.1"/>
    <property type="molecule type" value="Genomic_DNA"/>
</dbReference>
<protein>
    <submittedName>
        <fullName evidence="3">DUF3558 family protein</fullName>
    </submittedName>
</protein>
<evidence type="ECO:0000313" key="4">
    <source>
        <dbReference type="Proteomes" id="UP001597286"/>
    </source>
</evidence>
<dbReference type="Proteomes" id="UP001597286">
    <property type="component" value="Unassembled WGS sequence"/>
</dbReference>
<feature type="region of interest" description="Disordered" evidence="1">
    <location>
        <begin position="23"/>
        <end position="53"/>
    </location>
</feature>
<organism evidence="3 4">
    <name type="scientific">Rhodococcus gannanensis</name>
    <dbReference type="NCBI Taxonomy" id="1960308"/>
    <lineage>
        <taxon>Bacteria</taxon>
        <taxon>Bacillati</taxon>
        <taxon>Actinomycetota</taxon>
        <taxon>Actinomycetes</taxon>
        <taxon>Mycobacteriales</taxon>
        <taxon>Nocardiaceae</taxon>
        <taxon>Rhodococcus</taxon>
    </lineage>
</organism>
<dbReference type="RefSeq" id="WP_378488236.1">
    <property type="nucleotide sequence ID" value="NZ_JBHUFB010000022.1"/>
</dbReference>
<feature type="signal peptide" evidence="2">
    <location>
        <begin position="1"/>
        <end position="23"/>
    </location>
</feature>
<sequence length="192" mass="19715">MNLNRSAALALCALAIATTPACSRSDADTATESTTSSAASSEPLTAATPTPMPTDALAAQVGVDPCSLLTGAEAEEALGTGPASATFTFDSDKARVNCDWIPPADAPKSVVGILVGEAPTFDGTDMRIAGYDVSFAGNPDFCMATAKSDSDRGVAFRIYPVPDKVDSVDPVDTWCKNSVTTMEAVLTRLAQS</sequence>
<keyword evidence="4" id="KW-1185">Reference proteome</keyword>
<name>A0ABW4PFA0_9NOCA</name>
<gene>
    <name evidence="3" type="ORF">ACFSJG_26515</name>
</gene>
<evidence type="ECO:0000256" key="2">
    <source>
        <dbReference type="SAM" id="SignalP"/>
    </source>
</evidence>
<comment type="caution">
    <text evidence="3">The sequence shown here is derived from an EMBL/GenBank/DDBJ whole genome shotgun (WGS) entry which is preliminary data.</text>
</comment>
<keyword evidence="2" id="KW-0732">Signal</keyword>
<proteinExistence type="predicted"/>
<reference evidence="4" key="1">
    <citation type="journal article" date="2019" name="Int. J. Syst. Evol. Microbiol.">
        <title>The Global Catalogue of Microorganisms (GCM) 10K type strain sequencing project: providing services to taxonomists for standard genome sequencing and annotation.</title>
        <authorList>
            <consortium name="The Broad Institute Genomics Platform"/>
            <consortium name="The Broad Institute Genome Sequencing Center for Infectious Disease"/>
            <person name="Wu L."/>
            <person name="Ma J."/>
        </authorList>
    </citation>
    <scope>NUCLEOTIDE SEQUENCE [LARGE SCALE GENOMIC DNA]</scope>
    <source>
        <strain evidence="4">DT72</strain>
    </source>
</reference>